<comment type="caution">
    <text evidence="3">The sequence shown here is derived from an EMBL/GenBank/DDBJ whole genome shotgun (WGS) entry which is preliminary data.</text>
</comment>
<evidence type="ECO:0000259" key="2">
    <source>
        <dbReference type="Pfam" id="PF15157"/>
    </source>
</evidence>
<accession>A0AAD7RR66</accession>
<dbReference type="AlphaFoldDB" id="A0AAD7RR66"/>
<dbReference type="Proteomes" id="UP001221898">
    <property type="component" value="Unassembled WGS sequence"/>
</dbReference>
<dbReference type="EMBL" id="JAINUG010000191">
    <property type="protein sequence ID" value="KAJ8388670.1"/>
    <property type="molecule type" value="Genomic_DNA"/>
</dbReference>
<organism evidence="3 4">
    <name type="scientific">Aldrovandia affinis</name>
    <dbReference type="NCBI Taxonomy" id="143900"/>
    <lineage>
        <taxon>Eukaryota</taxon>
        <taxon>Metazoa</taxon>
        <taxon>Chordata</taxon>
        <taxon>Craniata</taxon>
        <taxon>Vertebrata</taxon>
        <taxon>Euteleostomi</taxon>
        <taxon>Actinopterygii</taxon>
        <taxon>Neopterygii</taxon>
        <taxon>Teleostei</taxon>
        <taxon>Notacanthiformes</taxon>
        <taxon>Halosauridae</taxon>
        <taxon>Aldrovandia</taxon>
    </lineage>
</organism>
<name>A0AAD7RR66_9TELE</name>
<sequence length="151" mass="17868">MENSRRNHHARSDDEDNSSYRREQLHFWETKVVIIQRAWRATLYRKQSWRRGCKHMHHQRETAPLGPCQHHMHHQRETAPLGPCQTTLSIDGFGPDPSPRITCCSGVMSGKQKREKRNDANSRSSQRERETEGQEARWRSIRKRTKGKEND</sequence>
<dbReference type="InterPro" id="IPR029362">
    <property type="entry name" value="IQCJ-SCHIP1_N"/>
</dbReference>
<feature type="compositionally biased region" description="Basic and acidic residues" evidence="1">
    <location>
        <begin position="116"/>
        <end position="138"/>
    </location>
</feature>
<protein>
    <recommendedName>
        <fullName evidence="2">Fusion protein IQCJ-SCHIP1 N-terminal domain-containing protein</fullName>
    </recommendedName>
</protein>
<evidence type="ECO:0000256" key="1">
    <source>
        <dbReference type="SAM" id="MobiDB-lite"/>
    </source>
</evidence>
<evidence type="ECO:0000313" key="4">
    <source>
        <dbReference type="Proteomes" id="UP001221898"/>
    </source>
</evidence>
<reference evidence="3" key="1">
    <citation type="journal article" date="2023" name="Science">
        <title>Genome structures resolve the early diversification of teleost fishes.</title>
        <authorList>
            <person name="Parey E."/>
            <person name="Louis A."/>
            <person name="Montfort J."/>
            <person name="Bouchez O."/>
            <person name="Roques C."/>
            <person name="Iampietro C."/>
            <person name="Lluch J."/>
            <person name="Castinel A."/>
            <person name="Donnadieu C."/>
            <person name="Desvignes T."/>
            <person name="Floi Bucao C."/>
            <person name="Jouanno E."/>
            <person name="Wen M."/>
            <person name="Mejri S."/>
            <person name="Dirks R."/>
            <person name="Jansen H."/>
            <person name="Henkel C."/>
            <person name="Chen W.J."/>
            <person name="Zahm M."/>
            <person name="Cabau C."/>
            <person name="Klopp C."/>
            <person name="Thompson A.W."/>
            <person name="Robinson-Rechavi M."/>
            <person name="Braasch I."/>
            <person name="Lecointre G."/>
            <person name="Bobe J."/>
            <person name="Postlethwait J.H."/>
            <person name="Berthelot C."/>
            <person name="Roest Crollius H."/>
            <person name="Guiguen Y."/>
        </authorList>
    </citation>
    <scope>NUCLEOTIDE SEQUENCE</scope>
    <source>
        <strain evidence="3">NC1722</strain>
    </source>
</reference>
<dbReference type="Pfam" id="PF15157">
    <property type="entry name" value="IQCJ-SCHIP1"/>
    <property type="match status" value="1"/>
</dbReference>
<keyword evidence="4" id="KW-1185">Reference proteome</keyword>
<evidence type="ECO:0000313" key="3">
    <source>
        <dbReference type="EMBL" id="KAJ8388670.1"/>
    </source>
</evidence>
<feature type="domain" description="Fusion protein IQCJ-SCHIP1 N-terminal" evidence="2">
    <location>
        <begin position="6"/>
        <end position="64"/>
    </location>
</feature>
<gene>
    <name evidence="3" type="ORF">AAFF_G00130790</name>
</gene>
<feature type="region of interest" description="Disordered" evidence="1">
    <location>
        <begin position="1"/>
        <end position="20"/>
    </location>
</feature>
<proteinExistence type="predicted"/>
<feature type="compositionally biased region" description="Basic residues" evidence="1">
    <location>
        <begin position="139"/>
        <end position="151"/>
    </location>
</feature>
<feature type="region of interest" description="Disordered" evidence="1">
    <location>
        <begin position="79"/>
        <end position="151"/>
    </location>
</feature>